<dbReference type="EMBL" id="CP069115">
    <property type="protein sequence ID" value="QSS65318.1"/>
    <property type="molecule type" value="Genomic_DNA"/>
</dbReference>
<gene>
    <name evidence="2" type="ORF">I7I51_06160</name>
</gene>
<evidence type="ECO:0000313" key="3">
    <source>
        <dbReference type="Proteomes" id="UP000663671"/>
    </source>
</evidence>
<dbReference type="AlphaFoldDB" id="A0A8A1MFC3"/>
<dbReference type="VEuPathDB" id="FungiDB:I7I51_06160"/>
<dbReference type="OrthoDB" id="4183583at2759"/>
<evidence type="ECO:0000256" key="1">
    <source>
        <dbReference type="SAM" id="MobiDB-lite"/>
    </source>
</evidence>
<feature type="region of interest" description="Disordered" evidence="1">
    <location>
        <begin position="1"/>
        <end position="79"/>
    </location>
</feature>
<organism evidence="2 3">
    <name type="scientific">Ajellomyces capsulatus</name>
    <name type="common">Darling's disease fungus</name>
    <name type="synonym">Histoplasma capsulatum</name>
    <dbReference type="NCBI Taxonomy" id="5037"/>
    <lineage>
        <taxon>Eukaryota</taxon>
        <taxon>Fungi</taxon>
        <taxon>Dikarya</taxon>
        <taxon>Ascomycota</taxon>
        <taxon>Pezizomycotina</taxon>
        <taxon>Eurotiomycetes</taxon>
        <taxon>Eurotiomycetidae</taxon>
        <taxon>Onygenales</taxon>
        <taxon>Ajellomycetaceae</taxon>
        <taxon>Histoplasma</taxon>
    </lineage>
</organism>
<dbReference type="Proteomes" id="UP000663671">
    <property type="component" value="Chromosome 3"/>
</dbReference>
<feature type="compositionally biased region" description="Polar residues" evidence="1">
    <location>
        <begin position="18"/>
        <end position="42"/>
    </location>
</feature>
<reference evidence="2" key="1">
    <citation type="submission" date="2021-01" db="EMBL/GenBank/DDBJ databases">
        <title>Chromosome-level genome assembly of a human fungal pathogen reveals clustering of transcriptionally co-regulated genes.</title>
        <authorList>
            <person name="Voorhies M."/>
            <person name="Cohen S."/>
            <person name="Shea T.P."/>
            <person name="Petrus S."/>
            <person name="Munoz J.F."/>
            <person name="Poplawski S."/>
            <person name="Goldman W.E."/>
            <person name="Michael T."/>
            <person name="Cuomo C.A."/>
            <person name="Sil A."/>
            <person name="Beyhan S."/>
        </authorList>
    </citation>
    <scope>NUCLEOTIDE SEQUENCE</scope>
    <source>
        <strain evidence="2">WU24</strain>
    </source>
</reference>
<name>A0A8A1MFC3_AJECA</name>
<evidence type="ECO:0000313" key="2">
    <source>
        <dbReference type="EMBL" id="QSS65318.1"/>
    </source>
</evidence>
<feature type="compositionally biased region" description="Low complexity" evidence="1">
    <location>
        <begin position="59"/>
        <end position="68"/>
    </location>
</feature>
<protein>
    <submittedName>
        <fullName evidence="2">Uncharacterized protein</fullName>
    </submittedName>
</protein>
<accession>A0A8A1MFC3</accession>
<sequence length="79" mass="8439">MYSNTETQKFLVLVPHEQTPTARPQGMNSTTPTPLSSPQIPSDENGILASHLPQKSVRSNSASSTASTDIKSGFLRLGV</sequence>
<proteinExistence type="predicted"/>